<name>A0A0F9RT99_9ZZZZ</name>
<dbReference type="EMBL" id="LAZR01002581">
    <property type="protein sequence ID" value="KKN28201.1"/>
    <property type="molecule type" value="Genomic_DNA"/>
</dbReference>
<proteinExistence type="predicted"/>
<organism evidence="2">
    <name type="scientific">marine sediment metagenome</name>
    <dbReference type="NCBI Taxonomy" id="412755"/>
    <lineage>
        <taxon>unclassified sequences</taxon>
        <taxon>metagenomes</taxon>
        <taxon>ecological metagenomes</taxon>
    </lineage>
</organism>
<dbReference type="InterPro" id="IPR003615">
    <property type="entry name" value="HNH_nuc"/>
</dbReference>
<comment type="caution">
    <text evidence="2">The sequence shown here is derived from an EMBL/GenBank/DDBJ whole genome shotgun (WGS) entry which is preliminary data.</text>
</comment>
<reference evidence="2" key="1">
    <citation type="journal article" date="2015" name="Nature">
        <title>Complex archaea that bridge the gap between prokaryotes and eukaryotes.</title>
        <authorList>
            <person name="Spang A."/>
            <person name="Saw J.H."/>
            <person name="Jorgensen S.L."/>
            <person name="Zaremba-Niedzwiedzka K."/>
            <person name="Martijn J."/>
            <person name="Lind A.E."/>
            <person name="van Eijk R."/>
            <person name="Schleper C."/>
            <person name="Guy L."/>
            <person name="Ettema T.J."/>
        </authorList>
    </citation>
    <scope>NUCLEOTIDE SEQUENCE</scope>
</reference>
<sequence length="183" mass="21752">MRKKDPWIRFNCKICGQFFWVTPSRKLRAKVCSPKCQLAYVHRGNKKQDCFIICEVCGKKKKVWPARIRDGIVCCSRKCQWINRRGEKNPAWNGGTSREPYGLEFGPRLKEEIRKRDNYICQIAICGLVQNGRKFPIHHIDYDRKNNDKFNLITLCNLHHSGTNYKRDYWQIYLQNLQEARLS</sequence>
<gene>
    <name evidence="2" type="ORF">LCGC14_0856650</name>
</gene>
<evidence type="ECO:0000313" key="2">
    <source>
        <dbReference type="EMBL" id="KKN28201.1"/>
    </source>
</evidence>
<dbReference type="AlphaFoldDB" id="A0A0F9RT99"/>
<protein>
    <recommendedName>
        <fullName evidence="1">HNH nuclease domain-containing protein</fullName>
    </recommendedName>
</protein>
<feature type="domain" description="HNH nuclease" evidence="1">
    <location>
        <begin position="108"/>
        <end position="161"/>
    </location>
</feature>
<dbReference type="SMART" id="SM00507">
    <property type="entry name" value="HNHc"/>
    <property type="match status" value="1"/>
</dbReference>
<evidence type="ECO:0000259" key="1">
    <source>
        <dbReference type="SMART" id="SM00507"/>
    </source>
</evidence>
<accession>A0A0F9RT99</accession>